<dbReference type="AlphaFoldDB" id="A0A316W3U2"/>
<evidence type="ECO:0000313" key="1">
    <source>
        <dbReference type="EMBL" id="PWN44577.1"/>
    </source>
</evidence>
<evidence type="ECO:0000313" key="2">
    <source>
        <dbReference type="Proteomes" id="UP000245783"/>
    </source>
</evidence>
<proteinExistence type="predicted"/>
<gene>
    <name evidence="1" type="ORF">IE81DRAFT_351412</name>
</gene>
<keyword evidence="2" id="KW-1185">Reference proteome</keyword>
<accession>A0A316W3U2</accession>
<protein>
    <submittedName>
        <fullName evidence="1">Uncharacterized protein</fullName>
    </submittedName>
</protein>
<organism evidence="1 2">
    <name type="scientific">Ceraceosorus guamensis</name>
    <dbReference type="NCBI Taxonomy" id="1522189"/>
    <lineage>
        <taxon>Eukaryota</taxon>
        <taxon>Fungi</taxon>
        <taxon>Dikarya</taxon>
        <taxon>Basidiomycota</taxon>
        <taxon>Ustilaginomycotina</taxon>
        <taxon>Exobasidiomycetes</taxon>
        <taxon>Ceraceosorales</taxon>
        <taxon>Ceraceosoraceae</taxon>
        <taxon>Ceraceosorus</taxon>
    </lineage>
</organism>
<reference evidence="1 2" key="1">
    <citation type="journal article" date="2018" name="Mol. Biol. Evol.">
        <title>Broad Genomic Sampling Reveals a Smut Pathogenic Ancestry of the Fungal Clade Ustilaginomycotina.</title>
        <authorList>
            <person name="Kijpornyongpan T."/>
            <person name="Mondo S.J."/>
            <person name="Barry K."/>
            <person name="Sandor L."/>
            <person name="Lee J."/>
            <person name="Lipzen A."/>
            <person name="Pangilinan J."/>
            <person name="LaButti K."/>
            <person name="Hainaut M."/>
            <person name="Henrissat B."/>
            <person name="Grigoriev I.V."/>
            <person name="Spatafora J.W."/>
            <person name="Aime M.C."/>
        </authorList>
    </citation>
    <scope>NUCLEOTIDE SEQUENCE [LARGE SCALE GENOMIC DNA]</scope>
    <source>
        <strain evidence="1 2">MCA 4658</strain>
    </source>
</reference>
<dbReference type="GeneID" id="37038493"/>
<dbReference type="InParanoid" id="A0A316W3U2"/>
<dbReference type="RefSeq" id="XP_025371737.1">
    <property type="nucleotide sequence ID" value="XM_025516623.1"/>
</dbReference>
<name>A0A316W3U2_9BASI</name>
<sequence>MCRQTLVERVNGFLLLRDASARQAAEALAAIVVSASLVHLLRQAQDRAGAAVTTRVRDDCFETRSTSLARDQRNVVISSLGRQRRRVSGMRVIAMRDGWMVEQLHEDVEAAVARGVSSRAFESNHLLALARKRPAHSLTVKMLAYHVDLMQGTSTSLCMQQHRSGGTVQGPGSSASKQASRCEGRKAPCDFHARNLRGAASETNGHTAAVRLPLTFPHASAKRAQERAKLPQSQMKNLNEGALASLMGGGQLGAAAAVARAATVRQSMYSRHASPSAFKVTDDLGSTPLFQVGVPTFSCWLLPHSLYCSDARMHEDGGPNGAQQNIGPHCSALHCIRHMQWRVQ</sequence>
<dbReference type="EMBL" id="KZ819360">
    <property type="protein sequence ID" value="PWN44577.1"/>
    <property type="molecule type" value="Genomic_DNA"/>
</dbReference>
<dbReference type="Proteomes" id="UP000245783">
    <property type="component" value="Unassembled WGS sequence"/>
</dbReference>